<protein>
    <recommendedName>
        <fullName evidence="3">VOC family protein</fullName>
    </recommendedName>
</protein>
<keyword evidence="2" id="KW-1185">Reference proteome</keyword>
<dbReference type="Gene3D" id="3.10.180.10">
    <property type="entry name" value="2,3-Dihydroxybiphenyl 1,2-Dioxygenase, domain 1"/>
    <property type="match status" value="1"/>
</dbReference>
<dbReference type="EMBL" id="JAUKPO010000192">
    <property type="protein sequence ID" value="MDO1452024.1"/>
    <property type="molecule type" value="Genomic_DNA"/>
</dbReference>
<dbReference type="InterPro" id="IPR029068">
    <property type="entry name" value="Glyas_Bleomycin-R_OHBP_Dase"/>
</dbReference>
<dbReference type="RefSeq" id="WP_302042813.1">
    <property type="nucleotide sequence ID" value="NZ_JAUKPO010000192.1"/>
</dbReference>
<evidence type="ECO:0008006" key="3">
    <source>
        <dbReference type="Google" id="ProtNLM"/>
    </source>
</evidence>
<evidence type="ECO:0000313" key="1">
    <source>
        <dbReference type="EMBL" id="MDO1452024.1"/>
    </source>
</evidence>
<dbReference type="SUPFAM" id="SSF54593">
    <property type="entry name" value="Glyoxalase/Bleomycin resistance protein/Dihydroxybiphenyl dioxygenase"/>
    <property type="match status" value="1"/>
</dbReference>
<comment type="caution">
    <text evidence="1">The sequence shown here is derived from an EMBL/GenBank/DDBJ whole genome shotgun (WGS) entry which is preliminary data.</text>
</comment>
<gene>
    <name evidence="1" type="ORF">Q0590_37490</name>
</gene>
<accession>A0ABT8RIV1</accession>
<sequence length="100" mass="11445">MEADKNSFDHQEKVIPIMGCANIREQVEFYTALGFEVAGIYTSPNPYACLKWKNIDLHFYGSRKVVASENATMCYLLVTDVDEVNHRFENGLKSYYGKIP</sequence>
<evidence type="ECO:0000313" key="2">
    <source>
        <dbReference type="Proteomes" id="UP001168528"/>
    </source>
</evidence>
<dbReference type="Proteomes" id="UP001168528">
    <property type="component" value="Unassembled WGS sequence"/>
</dbReference>
<organism evidence="1 2">
    <name type="scientific">Rhodocytophaga aerolata</name>
    <dbReference type="NCBI Taxonomy" id="455078"/>
    <lineage>
        <taxon>Bacteria</taxon>
        <taxon>Pseudomonadati</taxon>
        <taxon>Bacteroidota</taxon>
        <taxon>Cytophagia</taxon>
        <taxon>Cytophagales</taxon>
        <taxon>Rhodocytophagaceae</taxon>
        <taxon>Rhodocytophaga</taxon>
    </lineage>
</organism>
<name>A0ABT8RIV1_9BACT</name>
<proteinExistence type="predicted"/>
<reference evidence="1" key="1">
    <citation type="submission" date="2023-07" db="EMBL/GenBank/DDBJ databases">
        <title>The genome sequence of Rhodocytophaga aerolata KACC 12507.</title>
        <authorList>
            <person name="Zhang X."/>
        </authorList>
    </citation>
    <scope>NUCLEOTIDE SEQUENCE</scope>
    <source>
        <strain evidence="1">KACC 12507</strain>
    </source>
</reference>
<feature type="non-terminal residue" evidence="1">
    <location>
        <position position="100"/>
    </location>
</feature>